<organism evidence="9 10">
    <name type="scientific">Hyphomonas hirschiana VP5</name>
    <dbReference type="NCBI Taxonomy" id="1280951"/>
    <lineage>
        <taxon>Bacteria</taxon>
        <taxon>Pseudomonadati</taxon>
        <taxon>Pseudomonadota</taxon>
        <taxon>Alphaproteobacteria</taxon>
        <taxon>Hyphomonadales</taxon>
        <taxon>Hyphomonadaceae</taxon>
        <taxon>Hyphomonas</taxon>
    </lineage>
</organism>
<dbReference type="PATRIC" id="fig|1280951.3.peg.2615"/>
<reference evidence="9 10" key="1">
    <citation type="submission" date="2013-04" db="EMBL/GenBank/DDBJ databases">
        <title>Hyphomonas hirschiana VP5 Genome Sequencing.</title>
        <authorList>
            <person name="Lai Q."/>
            <person name="Shao Z."/>
        </authorList>
    </citation>
    <scope>NUCLEOTIDE SEQUENCE [LARGE SCALE GENOMIC DNA]</scope>
    <source>
        <strain evidence="9 10">VP5</strain>
    </source>
</reference>
<dbReference type="PANTHER" id="PTHR13887">
    <property type="entry name" value="GLUTATHIONE S-TRANSFERASE KAPPA"/>
    <property type="match status" value="1"/>
</dbReference>
<dbReference type="InterPro" id="IPR012336">
    <property type="entry name" value="Thioredoxin-like_fold"/>
</dbReference>
<dbReference type="PANTHER" id="PTHR13887:SF14">
    <property type="entry name" value="DISULFIDE BOND FORMATION PROTEIN D"/>
    <property type="match status" value="1"/>
</dbReference>
<gene>
    <name evidence="9" type="ORF">HHI_12969</name>
</gene>
<feature type="signal peptide" evidence="7">
    <location>
        <begin position="1"/>
        <end position="25"/>
    </location>
</feature>
<dbReference type="GO" id="GO:0016491">
    <property type="term" value="F:oxidoreductase activity"/>
    <property type="evidence" value="ECO:0007669"/>
    <property type="project" value="UniProtKB-KW"/>
</dbReference>
<dbReference type="AlphaFoldDB" id="A0A059FLJ3"/>
<dbReference type="CDD" id="cd03023">
    <property type="entry name" value="DsbA_Com1_like"/>
    <property type="match status" value="1"/>
</dbReference>
<feature type="chain" id="PRO_5001573104" evidence="7">
    <location>
        <begin position="26"/>
        <end position="249"/>
    </location>
</feature>
<dbReference type="SUPFAM" id="SSF52833">
    <property type="entry name" value="Thioredoxin-like"/>
    <property type="match status" value="1"/>
</dbReference>
<dbReference type="InterPro" id="IPR013766">
    <property type="entry name" value="Thioredoxin_domain"/>
</dbReference>
<dbReference type="OrthoDB" id="9780147at2"/>
<keyword evidence="6" id="KW-0676">Redox-active center</keyword>
<keyword evidence="3 7" id="KW-0732">Signal</keyword>
<evidence type="ECO:0000256" key="5">
    <source>
        <dbReference type="ARBA" id="ARBA00023157"/>
    </source>
</evidence>
<dbReference type="InterPro" id="IPR041205">
    <property type="entry name" value="ScsC_N"/>
</dbReference>
<dbReference type="Proteomes" id="UP000025061">
    <property type="component" value="Unassembled WGS sequence"/>
</dbReference>
<dbReference type="Gene3D" id="3.40.30.10">
    <property type="entry name" value="Glutaredoxin"/>
    <property type="match status" value="1"/>
</dbReference>
<evidence type="ECO:0000256" key="6">
    <source>
        <dbReference type="ARBA" id="ARBA00023284"/>
    </source>
</evidence>
<sequence length="249" mass="27112">MNRMLRFTPFLALGFAGLALLPACAQGGGTPDKAEIETIVREYILANPEIIEEALVALTEKERLAQASATQAAIADSKDALYNDSNDYFVGPEDAAVTVVEFFDYRCGYCKRSAEWTANLPETYDGQVRVVFKEYPIFGDISETAALAALASGRQGKYIDMHLALMALKSNDELTEQKIDELAMQLGIDVQRMRADMKSDSVKNQLADMQALGRTLNVGGTPGYFVGDQAIEGANLPKIDEVIRAEIAG</sequence>
<protein>
    <submittedName>
        <fullName evidence="9">Outer membrane protein</fullName>
    </submittedName>
</protein>
<dbReference type="RefSeq" id="WP_049755143.1">
    <property type="nucleotide sequence ID" value="NZ_ARYI01000011.1"/>
</dbReference>
<accession>A0A059FLJ3</accession>
<evidence type="ECO:0000256" key="4">
    <source>
        <dbReference type="ARBA" id="ARBA00023002"/>
    </source>
</evidence>
<proteinExistence type="inferred from homology"/>
<dbReference type="EMBL" id="ARYI01000011">
    <property type="protein sequence ID" value="KCZ91504.1"/>
    <property type="molecule type" value="Genomic_DNA"/>
</dbReference>
<evidence type="ECO:0000256" key="3">
    <source>
        <dbReference type="ARBA" id="ARBA00022729"/>
    </source>
</evidence>
<dbReference type="Pfam" id="PF18312">
    <property type="entry name" value="ScsC_N"/>
    <property type="match status" value="1"/>
</dbReference>
<comment type="caution">
    <text evidence="9">The sequence shown here is derived from an EMBL/GenBank/DDBJ whole genome shotgun (WGS) entry which is preliminary data.</text>
</comment>
<name>A0A059FLJ3_9PROT</name>
<evidence type="ECO:0000313" key="10">
    <source>
        <dbReference type="Proteomes" id="UP000025061"/>
    </source>
</evidence>
<keyword evidence="4" id="KW-0560">Oxidoreductase</keyword>
<feature type="domain" description="Thioredoxin" evidence="8">
    <location>
        <begin position="67"/>
        <end position="248"/>
    </location>
</feature>
<evidence type="ECO:0000313" key="9">
    <source>
        <dbReference type="EMBL" id="KCZ91504.1"/>
    </source>
</evidence>
<keyword evidence="5" id="KW-1015">Disulfide bond</keyword>
<dbReference type="Pfam" id="PF13462">
    <property type="entry name" value="Thioredoxin_4"/>
    <property type="match status" value="1"/>
</dbReference>
<comment type="function">
    <text evidence="1">May be required for disulfide bond formation in some proteins.</text>
</comment>
<dbReference type="PROSITE" id="PS51352">
    <property type="entry name" value="THIOREDOXIN_2"/>
    <property type="match status" value="1"/>
</dbReference>
<evidence type="ECO:0000259" key="8">
    <source>
        <dbReference type="PROSITE" id="PS51352"/>
    </source>
</evidence>
<keyword evidence="10" id="KW-1185">Reference proteome</keyword>
<dbReference type="InterPro" id="IPR036249">
    <property type="entry name" value="Thioredoxin-like_sf"/>
</dbReference>
<evidence type="ECO:0000256" key="1">
    <source>
        <dbReference type="ARBA" id="ARBA00003565"/>
    </source>
</evidence>
<comment type="similarity">
    <text evidence="2">Belongs to the thioredoxin family. DsbA subfamily.</text>
</comment>
<evidence type="ECO:0000256" key="7">
    <source>
        <dbReference type="SAM" id="SignalP"/>
    </source>
</evidence>
<evidence type="ECO:0000256" key="2">
    <source>
        <dbReference type="ARBA" id="ARBA00005791"/>
    </source>
</evidence>